<dbReference type="SUPFAM" id="SSF101690">
    <property type="entry name" value="PAZ domain"/>
    <property type="match status" value="1"/>
</dbReference>
<gene>
    <name evidence="2" type="ORF">MENT_LOCUS21536</name>
</gene>
<dbReference type="Proteomes" id="UP000580250">
    <property type="component" value="Unassembled WGS sequence"/>
</dbReference>
<dbReference type="EMBL" id="CAJEWN010000163">
    <property type="protein sequence ID" value="CAD2170154.1"/>
    <property type="molecule type" value="Genomic_DNA"/>
</dbReference>
<accession>A0A6V7V5S2</accession>
<evidence type="ECO:0000256" key="1">
    <source>
        <dbReference type="SAM" id="MobiDB-lite"/>
    </source>
</evidence>
<sequence length="178" mass="20626">MKLVSDECANILCCNVKSLRDILNHPENRLIILKTLCGRKVRTTYEDRNGDKKSFLIGGISKKGANFVPAYGRLSKPFNISVTAHFYARHRIRLLNPYLHCIIEKFTNNKKSFKENRYYPMELLELLNEEESISDFCGNSKKSQSSNSPLVIMEDEDSDEQTFPQLSQPKFTYDNYGW</sequence>
<reference evidence="2 3" key="1">
    <citation type="submission" date="2020-08" db="EMBL/GenBank/DDBJ databases">
        <authorList>
            <person name="Koutsovoulos G."/>
            <person name="Danchin GJ E."/>
        </authorList>
    </citation>
    <scope>NUCLEOTIDE SEQUENCE [LARGE SCALE GENOMIC DNA]</scope>
</reference>
<dbReference type="AlphaFoldDB" id="A0A6V7V5S2"/>
<organism evidence="2 3">
    <name type="scientific">Meloidogyne enterolobii</name>
    <name type="common">Root-knot nematode worm</name>
    <name type="synonym">Meloidogyne mayaguensis</name>
    <dbReference type="NCBI Taxonomy" id="390850"/>
    <lineage>
        <taxon>Eukaryota</taxon>
        <taxon>Metazoa</taxon>
        <taxon>Ecdysozoa</taxon>
        <taxon>Nematoda</taxon>
        <taxon>Chromadorea</taxon>
        <taxon>Rhabditida</taxon>
        <taxon>Tylenchina</taxon>
        <taxon>Tylenchomorpha</taxon>
        <taxon>Tylenchoidea</taxon>
        <taxon>Meloidogynidae</taxon>
        <taxon>Meloidogyninae</taxon>
        <taxon>Meloidogyne</taxon>
    </lineage>
</organism>
<evidence type="ECO:0000313" key="3">
    <source>
        <dbReference type="Proteomes" id="UP000580250"/>
    </source>
</evidence>
<name>A0A6V7V5S2_MELEN</name>
<proteinExistence type="predicted"/>
<dbReference type="Gene3D" id="2.170.260.10">
    <property type="entry name" value="paz domain"/>
    <property type="match status" value="1"/>
</dbReference>
<dbReference type="OrthoDB" id="5788576at2759"/>
<comment type="caution">
    <text evidence="2">The sequence shown here is derived from an EMBL/GenBank/DDBJ whole genome shotgun (WGS) entry which is preliminary data.</text>
</comment>
<dbReference type="InterPro" id="IPR036085">
    <property type="entry name" value="PAZ_dom_sf"/>
</dbReference>
<feature type="compositionally biased region" description="Polar residues" evidence="1">
    <location>
        <begin position="161"/>
        <end position="170"/>
    </location>
</feature>
<evidence type="ECO:0000313" key="2">
    <source>
        <dbReference type="EMBL" id="CAD2170154.1"/>
    </source>
</evidence>
<protein>
    <submittedName>
        <fullName evidence="2">Uncharacterized protein</fullName>
    </submittedName>
</protein>
<feature type="region of interest" description="Disordered" evidence="1">
    <location>
        <begin position="155"/>
        <end position="178"/>
    </location>
</feature>